<dbReference type="Gene3D" id="1.10.10.60">
    <property type="entry name" value="Homeodomain-like"/>
    <property type="match status" value="2"/>
</dbReference>
<dbReference type="InterPro" id="IPR018060">
    <property type="entry name" value="HTH_AraC"/>
</dbReference>
<organism evidence="6 7">
    <name type="scientific">Candidatus Eisenbergiella intestinigallinarum</name>
    <dbReference type="NCBI Taxonomy" id="2838549"/>
    <lineage>
        <taxon>Bacteria</taxon>
        <taxon>Bacillati</taxon>
        <taxon>Bacillota</taxon>
        <taxon>Clostridia</taxon>
        <taxon>Lachnospirales</taxon>
        <taxon>Lachnospiraceae</taxon>
        <taxon>Eisenbergiella</taxon>
    </lineage>
</organism>
<reference evidence="6" key="2">
    <citation type="submission" date="2021-04" db="EMBL/GenBank/DDBJ databases">
        <authorList>
            <person name="Gilroy R."/>
        </authorList>
    </citation>
    <scope>NUCLEOTIDE SEQUENCE</scope>
    <source>
        <strain evidence="6">ChiBcec1-1630</strain>
    </source>
</reference>
<accession>A0A9D2QHP3</accession>
<evidence type="ECO:0000259" key="5">
    <source>
        <dbReference type="PROSITE" id="PS01124"/>
    </source>
</evidence>
<dbReference type="Pfam" id="PF12833">
    <property type="entry name" value="HTH_18"/>
    <property type="match status" value="1"/>
</dbReference>
<evidence type="ECO:0000256" key="3">
    <source>
        <dbReference type="ARBA" id="ARBA00023163"/>
    </source>
</evidence>
<dbReference type="InterPro" id="IPR009057">
    <property type="entry name" value="Homeodomain-like_sf"/>
</dbReference>
<feature type="domain" description="HTH araC/xylS-type" evidence="5">
    <location>
        <begin position="196"/>
        <end position="294"/>
    </location>
</feature>
<dbReference type="PRINTS" id="PR00032">
    <property type="entry name" value="HTHARAC"/>
</dbReference>
<dbReference type="SMART" id="SM00342">
    <property type="entry name" value="HTH_ARAC"/>
    <property type="match status" value="1"/>
</dbReference>
<dbReference type="Proteomes" id="UP000823922">
    <property type="component" value="Unassembled WGS sequence"/>
</dbReference>
<dbReference type="PANTHER" id="PTHR43280:SF28">
    <property type="entry name" value="HTH-TYPE TRANSCRIPTIONAL ACTIVATOR RHAS"/>
    <property type="match status" value="1"/>
</dbReference>
<proteinExistence type="predicted"/>
<keyword evidence="2" id="KW-0238">DNA-binding</keyword>
<dbReference type="InterPro" id="IPR003313">
    <property type="entry name" value="AraC-bd"/>
</dbReference>
<keyword evidence="3" id="KW-0804">Transcription</keyword>
<comment type="caution">
    <text evidence="6">The sequence shown here is derived from an EMBL/GenBank/DDBJ whole genome shotgun (WGS) entry which is preliminary data.</text>
</comment>
<keyword evidence="1" id="KW-0805">Transcription regulation</keyword>
<dbReference type="InterPro" id="IPR037923">
    <property type="entry name" value="HTH-like"/>
</dbReference>
<dbReference type="InterPro" id="IPR020449">
    <property type="entry name" value="Tscrpt_reg_AraC-type_HTH"/>
</dbReference>
<dbReference type="PANTHER" id="PTHR43280">
    <property type="entry name" value="ARAC-FAMILY TRANSCRIPTIONAL REGULATOR"/>
    <property type="match status" value="1"/>
</dbReference>
<dbReference type="SUPFAM" id="SSF51215">
    <property type="entry name" value="Regulatory protein AraC"/>
    <property type="match status" value="1"/>
</dbReference>
<dbReference type="AlphaFoldDB" id="A0A9D2QHP3"/>
<protein>
    <submittedName>
        <fullName evidence="6">AraC family transcriptional regulator</fullName>
    </submittedName>
</protein>
<sequence>MVNPINYEEKRFIIVNDISKTLFYFFDFDTRSNSRHMEFEHFHSYYEIHILLSSNALHFIKGIPYHIQMNDFVLLPPSLLHKTSYPEGEPSKRLVITFMYRKDGYGFADSYEEILAPFHAPLPIYRFPDEQQSVLAGLINQIVELSRLAGTQELTGAYELTLHSIFTEFLFCLNLFRDKNIYRKEHVEDTVSERIYAVSNYIHTHYMEELTLDDLAKEAWMSPYYLSHQFKRVTGYTITHYVHLVRIRNCQFLLINSRKKITEIAADCGFTSFSQFNRVFRKFCGESPSDYRKSRFPSTEADASGSEARQTPADGQDPVSAKLQS</sequence>
<dbReference type="GO" id="GO:0043565">
    <property type="term" value="F:sequence-specific DNA binding"/>
    <property type="evidence" value="ECO:0007669"/>
    <property type="project" value="InterPro"/>
</dbReference>
<evidence type="ECO:0000256" key="4">
    <source>
        <dbReference type="SAM" id="MobiDB-lite"/>
    </source>
</evidence>
<dbReference type="GO" id="GO:0003700">
    <property type="term" value="F:DNA-binding transcription factor activity"/>
    <property type="evidence" value="ECO:0007669"/>
    <property type="project" value="InterPro"/>
</dbReference>
<evidence type="ECO:0000256" key="1">
    <source>
        <dbReference type="ARBA" id="ARBA00023015"/>
    </source>
</evidence>
<dbReference type="PROSITE" id="PS01124">
    <property type="entry name" value="HTH_ARAC_FAMILY_2"/>
    <property type="match status" value="1"/>
</dbReference>
<evidence type="ECO:0000313" key="7">
    <source>
        <dbReference type="Proteomes" id="UP000823922"/>
    </source>
</evidence>
<dbReference type="EMBL" id="DWVS01000187">
    <property type="protein sequence ID" value="HJC87815.1"/>
    <property type="molecule type" value="Genomic_DNA"/>
</dbReference>
<name>A0A9D2QHP3_9FIRM</name>
<gene>
    <name evidence="6" type="ORF">H9926_07365</name>
</gene>
<dbReference type="SUPFAM" id="SSF46689">
    <property type="entry name" value="Homeodomain-like"/>
    <property type="match status" value="2"/>
</dbReference>
<feature type="region of interest" description="Disordered" evidence="4">
    <location>
        <begin position="286"/>
        <end position="325"/>
    </location>
</feature>
<reference evidence="6" key="1">
    <citation type="journal article" date="2021" name="PeerJ">
        <title>Extensive microbial diversity within the chicken gut microbiome revealed by metagenomics and culture.</title>
        <authorList>
            <person name="Gilroy R."/>
            <person name="Ravi A."/>
            <person name="Getino M."/>
            <person name="Pursley I."/>
            <person name="Horton D.L."/>
            <person name="Alikhan N.F."/>
            <person name="Baker D."/>
            <person name="Gharbi K."/>
            <person name="Hall N."/>
            <person name="Watson M."/>
            <person name="Adriaenssens E.M."/>
            <person name="Foster-Nyarko E."/>
            <person name="Jarju S."/>
            <person name="Secka A."/>
            <person name="Antonio M."/>
            <person name="Oren A."/>
            <person name="Chaudhuri R.R."/>
            <person name="La Ragione R."/>
            <person name="Hildebrand F."/>
            <person name="Pallen M.J."/>
        </authorList>
    </citation>
    <scope>NUCLEOTIDE SEQUENCE</scope>
    <source>
        <strain evidence="6">ChiBcec1-1630</strain>
    </source>
</reference>
<evidence type="ECO:0000256" key="2">
    <source>
        <dbReference type="ARBA" id="ARBA00023125"/>
    </source>
</evidence>
<dbReference type="Pfam" id="PF02311">
    <property type="entry name" value="AraC_binding"/>
    <property type="match status" value="1"/>
</dbReference>
<evidence type="ECO:0000313" key="6">
    <source>
        <dbReference type="EMBL" id="HJC87815.1"/>
    </source>
</evidence>